<dbReference type="EMBL" id="JANIIC010000061">
    <property type="protein sequence ID" value="MCQ8834681.1"/>
    <property type="molecule type" value="Genomic_DNA"/>
</dbReference>
<reference evidence="2" key="1">
    <citation type="submission" date="2022-06" db="EMBL/GenBank/DDBJ databases">
        <title>WGS of actinobacteria.</title>
        <authorList>
            <person name="Thawai C."/>
        </authorList>
    </citation>
    <scope>NUCLEOTIDE SEQUENCE</scope>
    <source>
        <strain evidence="2">DSM 42010</strain>
    </source>
</reference>
<feature type="region of interest" description="Disordered" evidence="1">
    <location>
        <begin position="205"/>
        <end position="227"/>
    </location>
</feature>
<protein>
    <recommendedName>
        <fullName evidence="4">Lipoprotein</fullName>
    </recommendedName>
</protein>
<sequence>MSSQEPRLKPLARGTLLIASVSLLVLTSACSNSDGDQEKTNEKKPKGLSATKVCDASITGQAAQDLRKLTGADAFEETGEVTLKSVAEKLKSSSSIVRSACEIYLPDADSPAIQIDFSRRTEYPTRSSFESSDANEWTVFPIGRHARVSGSGADIYFSCPAKSKDIPDLVHGNLRSSRSSLSKKDTDLAKISILNSVSRNLAHSLGCSEESQLPEKVPASSERWTKH</sequence>
<evidence type="ECO:0000313" key="3">
    <source>
        <dbReference type="Proteomes" id="UP001142400"/>
    </source>
</evidence>
<dbReference type="PROSITE" id="PS51257">
    <property type="entry name" value="PROKAR_LIPOPROTEIN"/>
    <property type="match status" value="1"/>
</dbReference>
<evidence type="ECO:0000313" key="2">
    <source>
        <dbReference type="EMBL" id="MCQ8834681.1"/>
    </source>
</evidence>
<accession>A0A9X2M418</accession>
<dbReference type="RefSeq" id="WP_257634953.1">
    <property type="nucleotide sequence ID" value="NZ_JANIIC010000061.1"/>
</dbReference>
<evidence type="ECO:0008006" key="4">
    <source>
        <dbReference type="Google" id="ProtNLM"/>
    </source>
</evidence>
<evidence type="ECO:0000256" key="1">
    <source>
        <dbReference type="SAM" id="MobiDB-lite"/>
    </source>
</evidence>
<organism evidence="2 3">
    <name type="scientific">Streptomyces malaysiensis subsp. samsunensis</name>
    <dbReference type="NCBI Taxonomy" id="459658"/>
    <lineage>
        <taxon>Bacteria</taxon>
        <taxon>Bacillati</taxon>
        <taxon>Actinomycetota</taxon>
        <taxon>Actinomycetes</taxon>
        <taxon>Kitasatosporales</taxon>
        <taxon>Streptomycetaceae</taxon>
        <taxon>Streptomyces</taxon>
        <taxon>Streptomyces violaceusniger group</taxon>
    </lineage>
</organism>
<comment type="caution">
    <text evidence="2">The sequence shown here is derived from an EMBL/GenBank/DDBJ whole genome shotgun (WGS) entry which is preliminary data.</text>
</comment>
<name>A0A9X2M418_STRMQ</name>
<dbReference type="Proteomes" id="UP001142400">
    <property type="component" value="Unassembled WGS sequence"/>
</dbReference>
<keyword evidence="3" id="KW-1185">Reference proteome</keyword>
<dbReference type="AlphaFoldDB" id="A0A9X2M418"/>
<proteinExistence type="predicted"/>
<gene>
    <name evidence="2" type="ORF">NQU54_37905</name>
</gene>